<dbReference type="PANTHER" id="PTHR47926">
    <property type="entry name" value="PENTATRICOPEPTIDE REPEAT-CONTAINING PROTEIN"/>
    <property type="match status" value="1"/>
</dbReference>
<dbReference type="EMBL" id="CACTIH010003616">
    <property type="protein sequence ID" value="CAA2978134.1"/>
    <property type="molecule type" value="Genomic_DNA"/>
</dbReference>
<organism evidence="3 4">
    <name type="scientific">Olea europaea subsp. europaea</name>
    <dbReference type="NCBI Taxonomy" id="158383"/>
    <lineage>
        <taxon>Eukaryota</taxon>
        <taxon>Viridiplantae</taxon>
        <taxon>Streptophyta</taxon>
        <taxon>Embryophyta</taxon>
        <taxon>Tracheophyta</taxon>
        <taxon>Spermatophyta</taxon>
        <taxon>Magnoliopsida</taxon>
        <taxon>eudicotyledons</taxon>
        <taxon>Gunneridae</taxon>
        <taxon>Pentapetalae</taxon>
        <taxon>asterids</taxon>
        <taxon>lamiids</taxon>
        <taxon>Lamiales</taxon>
        <taxon>Oleaceae</taxon>
        <taxon>Oleeae</taxon>
        <taxon>Olea</taxon>
    </lineage>
</organism>
<gene>
    <name evidence="3" type="ORF">OLEA9_A015539</name>
</gene>
<dbReference type="Gramene" id="OE9A015539T1">
    <property type="protein sequence ID" value="OE9A015539C1"/>
    <property type="gene ID" value="OE9A015539"/>
</dbReference>
<dbReference type="Pfam" id="PF01535">
    <property type="entry name" value="PPR"/>
    <property type="match status" value="3"/>
</dbReference>
<dbReference type="SUPFAM" id="SSF48452">
    <property type="entry name" value="TPR-like"/>
    <property type="match status" value="1"/>
</dbReference>
<dbReference type="GO" id="GO:0003723">
    <property type="term" value="F:RNA binding"/>
    <property type="evidence" value="ECO:0007669"/>
    <property type="project" value="InterPro"/>
</dbReference>
<dbReference type="Gene3D" id="1.25.40.10">
    <property type="entry name" value="Tetratricopeptide repeat domain"/>
    <property type="match status" value="4"/>
</dbReference>
<dbReference type="InterPro" id="IPR011990">
    <property type="entry name" value="TPR-like_helical_dom_sf"/>
</dbReference>
<proteinExistence type="predicted"/>
<feature type="repeat" description="PPR" evidence="2">
    <location>
        <begin position="466"/>
        <end position="500"/>
    </location>
</feature>
<evidence type="ECO:0000256" key="2">
    <source>
        <dbReference type="PROSITE-ProRule" id="PRU00708"/>
    </source>
</evidence>
<evidence type="ECO:0000256" key="1">
    <source>
        <dbReference type="ARBA" id="ARBA00022737"/>
    </source>
</evidence>
<feature type="repeat" description="PPR" evidence="2">
    <location>
        <begin position="365"/>
        <end position="399"/>
    </location>
</feature>
<reference evidence="3 4" key="1">
    <citation type="submission" date="2019-12" db="EMBL/GenBank/DDBJ databases">
        <authorList>
            <person name="Alioto T."/>
            <person name="Alioto T."/>
            <person name="Gomez Garrido J."/>
        </authorList>
    </citation>
    <scope>NUCLEOTIDE SEQUENCE [LARGE SCALE GENOMIC DNA]</scope>
</reference>
<dbReference type="Proteomes" id="UP000594638">
    <property type="component" value="Unassembled WGS sequence"/>
</dbReference>
<dbReference type="Pfam" id="PF20431">
    <property type="entry name" value="E_motif"/>
    <property type="match status" value="1"/>
</dbReference>
<dbReference type="InterPro" id="IPR046848">
    <property type="entry name" value="E_motif"/>
</dbReference>
<dbReference type="PANTHER" id="PTHR47926:SF436">
    <property type="entry name" value="PENTATRICOPEPTIDE REPEAT-CONTAINING PROTEIN ELI1, CHLOROPLASTIC-LIKE ISOFORM X2"/>
    <property type="match status" value="1"/>
</dbReference>
<dbReference type="FunFam" id="1.25.40.10:FF:000348">
    <property type="entry name" value="Pentatricopeptide repeat-containing protein chloroplastic"/>
    <property type="match status" value="1"/>
</dbReference>
<accession>A0A8S0RH63</accession>
<keyword evidence="4" id="KW-1185">Reference proteome</keyword>
<name>A0A8S0RH63_OLEEU</name>
<dbReference type="OrthoDB" id="185373at2759"/>
<dbReference type="PROSITE" id="PS51375">
    <property type="entry name" value="PPR"/>
    <property type="match status" value="4"/>
</dbReference>
<dbReference type="NCBIfam" id="TIGR00756">
    <property type="entry name" value="PPR"/>
    <property type="match status" value="6"/>
</dbReference>
<comment type="caution">
    <text evidence="3">The sequence shown here is derived from an EMBL/GenBank/DDBJ whole genome shotgun (WGS) entry which is preliminary data.</text>
</comment>
<dbReference type="InterPro" id="IPR046960">
    <property type="entry name" value="PPR_At4g14850-like_plant"/>
</dbReference>
<evidence type="ECO:0000313" key="3">
    <source>
        <dbReference type="EMBL" id="CAA2978134.1"/>
    </source>
</evidence>
<feature type="repeat" description="PPR" evidence="2">
    <location>
        <begin position="232"/>
        <end position="262"/>
    </location>
</feature>
<protein>
    <submittedName>
        <fullName evidence="3">Pentatricopeptide repeat-containing At2g22410, mitochondrial</fullName>
    </submittedName>
</protein>
<dbReference type="AlphaFoldDB" id="A0A8S0RH63"/>
<dbReference type="FunFam" id="1.25.40.10:FF:000715">
    <property type="entry name" value="Pentatricopeptide repeat-containing protein"/>
    <property type="match status" value="1"/>
</dbReference>
<keyword evidence="1" id="KW-0677">Repeat</keyword>
<dbReference type="InterPro" id="IPR002885">
    <property type="entry name" value="PPR_rpt"/>
</dbReference>
<sequence length="696" mass="78158">MLALFFVKSRQPCTLKPFSKRPYFSPVSLQTRPLLPRRNKPKNNENSTTKWNTTHTFVLSNPTLSLLETKCKSMIQLLQIQSQMIITGLSLDGLAYSRLIAFCALSPFGDLNYSKRLLSHMHYPNAFSWNIVIRAFTDSPIPLQAFILYKKMLIVNRNSSISLRPDNYTFPLLFKSCARLLLFYMGHEIIGHVLQMGYDSDLFVHNALIHYLVSCGELEAADKVFGENSVRDLVSWNSLINGYVRSGKAKDALRLYREMEMERDGNPDEVTMIGVISACSQLENLRLGKEFHQYIREKGLNMSIPLANALIDMYVKCGDLAEAKMLFDGMDDRTMVSWTTMVVGYARFGYLDAARRLFYEIPEKDVVPWNALIGAYVQAKSGKEALALFHEMQARNVKPDEVTMVNVLSACAQLGALDVGIWIHNYIEKHNLTLNVALGTALVDMYAKCGNITKALQVFHKIPSRNALTYTSIIGGLALHGDVQDALSIFLEMIDVGLMPDKVTFLGILSACCHGGLVEQGRQFFSQMSSKFKIVPELKHYSCMVDLLGRAGLLEEAIELIEAMPLKADAVIWGALFFACRIHKNVELGERAAIKLLELDPGDSGIYVLLANVYVEANMWHKAGEVRKVMRERGVDKTPGCSSIELNGNVYEFIVRDKSHSQSNQIHACLIQLTKQMKLVESVAGICHLTDDFQFG</sequence>
<dbReference type="FunFam" id="1.25.40.10:FF:000470">
    <property type="entry name" value="Pentatricopeptide repeat-containing protein At5g66520"/>
    <property type="match status" value="1"/>
</dbReference>
<feature type="repeat" description="PPR" evidence="2">
    <location>
        <begin position="334"/>
        <end position="364"/>
    </location>
</feature>
<evidence type="ECO:0000313" key="4">
    <source>
        <dbReference type="Proteomes" id="UP000594638"/>
    </source>
</evidence>
<dbReference type="Pfam" id="PF13041">
    <property type="entry name" value="PPR_2"/>
    <property type="match status" value="3"/>
</dbReference>
<dbReference type="GO" id="GO:0009451">
    <property type="term" value="P:RNA modification"/>
    <property type="evidence" value="ECO:0007669"/>
    <property type="project" value="InterPro"/>
</dbReference>